<dbReference type="EMBL" id="ML002342">
    <property type="protein sequence ID" value="RKP38660.1"/>
    <property type="molecule type" value="Genomic_DNA"/>
</dbReference>
<protein>
    <submittedName>
        <fullName evidence="2">Uncharacterized protein</fullName>
    </submittedName>
</protein>
<keyword evidence="3" id="KW-1185">Reference proteome</keyword>
<evidence type="ECO:0000313" key="2">
    <source>
        <dbReference type="EMBL" id="RKP38660.1"/>
    </source>
</evidence>
<feature type="compositionally biased region" description="Basic and acidic residues" evidence="1">
    <location>
        <begin position="463"/>
        <end position="472"/>
    </location>
</feature>
<name>A0A4Q0A0M0_9FUNG</name>
<gene>
    <name evidence="2" type="ORF">BJ085DRAFT_36541</name>
</gene>
<reference evidence="3" key="1">
    <citation type="journal article" date="2018" name="Nat. Microbiol.">
        <title>Leveraging single-cell genomics to expand the fungal tree of life.</title>
        <authorList>
            <person name="Ahrendt S.R."/>
            <person name="Quandt C.A."/>
            <person name="Ciobanu D."/>
            <person name="Clum A."/>
            <person name="Salamov A."/>
            <person name="Andreopoulos B."/>
            <person name="Cheng J.F."/>
            <person name="Woyke T."/>
            <person name="Pelin A."/>
            <person name="Henrissat B."/>
            <person name="Reynolds N.K."/>
            <person name="Benny G.L."/>
            <person name="Smith M.E."/>
            <person name="James T.Y."/>
            <person name="Grigoriev I.V."/>
        </authorList>
    </citation>
    <scope>NUCLEOTIDE SEQUENCE [LARGE SCALE GENOMIC DNA]</scope>
    <source>
        <strain evidence="3">RSA 468</strain>
    </source>
</reference>
<feature type="compositionally biased region" description="Low complexity" evidence="1">
    <location>
        <begin position="428"/>
        <end position="449"/>
    </location>
</feature>
<evidence type="ECO:0000256" key="1">
    <source>
        <dbReference type="SAM" id="MobiDB-lite"/>
    </source>
</evidence>
<feature type="region of interest" description="Disordered" evidence="1">
    <location>
        <begin position="405"/>
        <end position="472"/>
    </location>
</feature>
<organism evidence="2 3">
    <name type="scientific">Dimargaris cristalligena</name>
    <dbReference type="NCBI Taxonomy" id="215637"/>
    <lineage>
        <taxon>Eukaryota</taxon>
        <taxon>Fungi</taxon>
        <taxon>Fungi incertae sedis</taxon>
        <taxon>Zoopagomycota</taxon>
        <taxon>Kickxellomycotina</taxon>
        <taxon>Dimargaritomycetes</taxon>
        <taxon>Dimargaritales</taxon>
        <taxon>Dimargaritaceae</taxon>
        <taxon>Dimargaris</taxon>
    </lineage>
</organism>
<dbReference type="AlphaFoldDB" id="A0A4Q0A0M0"/>
<accession>A0A4Q0A0M0</accession>
<feature type="compositionally biased region" description="Low complexity" evidence="1">
    <location>
        <begin position="157"/>
        <end position="167"/>
    </location>
</feature>
<feature type="compositionally biased region" description="Gly residues" evidence="1">
    <location>
        <begin position="145"/>
        <end position="156"/>
    </location>
</feature>
<proteinExistence type="predicted"/>
<feature type="region of interest" description="Disordered" evidence="1">
    <location>
        <begin position="141"/>
        <end position="187"/>
    </location>
</feature>
<dbReference type="Proteomes" id="UP000268162">
    <property type="component" value="Unassembled WGS sequence"/>
</dbReference>
<sequence>MASNQNPAVDASAPWSPLALRYYLDRPDNSSHFPVQPSKTALVTATAVPGPFPTLLSQPLGHRIPEIFQRALPLNWPTMTTMKAVPDGSGATFPQLTSWLPPRQSFAAFNTLPRPATHAGWGGLQRCSILDANDLVFHANNTTADGGGEEGGGGSAGSPAPSAVPTGSPGGTGSRRPPSDSSSNDRDGRFLRMKIMPRFERYVLVTKDYTLRVFAFRAVRLDPGQRNELTSAICLYFFRSQGFVYHSKAEARKLPLWERVLLFNPFRSVIVMATHHPFAELGIEDNDAHGKSFSVLSTFFKARERFADFKEHFKPMGFHNRECPEQYGYFLPIGYWVDLIQESNVKIITKTLRATTAFTETWRQSFLDGRQERLFKGLFDHVLSGGPWVLMGRMIDRLAELDEEENAKKNTTDANVTKSKSPAPPTPTKSVPPLIKPTGNSNGGSETPTSTPPPAVTSKSRRSKPDNPDSET</sequence>
<evidence type="ECO:0000313" key="3">
    <source>
        <dbReference type="Proteomes" id="UP000268162"/>
    </source>
</evidence>